<keyword evidence="7" id="KW-1185">Reference proteome</keyword>
<dbReference type="InterPro" id="IPR041127">
    <property type="entry name" value="PET_hydrolase/cutinase-like"/>
</dbReference>
<dbReference type="Proteomes" id="UP000319383">
    <property type="component" value="Chromosome"/>
</dbReference>
<organism evidence="6 7">
    <name type="scientific">Symmachiella dynata</name>
    <dbReference type="NCBI Taxonomy" id="2527995"/>
    <lineage>
        <taxon>Bacteria</taxon>
        <taxon>Pseudomonadati</taxon>
        <taxon>Planctomycetota</taxon>
        <taxon>Planctomycetia</taxon>
        <taxon>Planctomycetales</taxon>
        <taxon>Planctomycetaceae</taxon>
        <taxon>Symmachiella</taxon>
    </lineage>
</organism>
<dbReference type="InterPro" id="IPR029058">
    <property type="entry name" value="AB_hydrolase_fold"/>
</dbReference>
<dbReference type="PANTHER" id="PTHR10272">
    <property type="entry name" value="PLATELET-ACTIVATING FACTOR ACETYLHYDROLASE"/>
    <property type="match status" value="1"/>
</dbReference>
<dbReference type="PANTHER" id="PTHR10272:SF0">
    <property type="entry name" value="PLATELET-ACTIVATING FACTOR ACETYLHYDROLASE"/>
    <property type="match status" value="1"/>
</dbReference>
<evidence type="ECO:0000259" key="5">
    <source>
        <dbReference type="Pfam" id="PF12740"/>
    </source>
</evidence>
<feature type="domain" description="PET hydrolase/cutinase-like" evidence="5">
    <location>
        <begin position="191"/>
        <end position="312"/>
    </location>
</feature>
<dbReference type="RefSeq" id="WP_145374920.1">
    <property type="nucleotide sequence ID" value="NZ_CP036276.1"/>
</dbReference>
<keyword evidence="3" id="KW-0443">Lipid metabolism</keyword>
<dbReference type="Gene3D" id="3.40.50.1820">
    <property type="entry name" value="alpha/beta hydrolase"/>
    <property type="match status" value="1"/>
</dbReference>
<reference evidence="6 7" key="1">
    <citation type="submission" date="2019-02" db="EMBL/GenBank/DDBJ databases">
        <title>Deep-cultivation of Planctomycetes and their phenomic and genomic characterization uncovers novel biology.</title>
        <authorList>
            <person name="Wiegand S."/>
            <person name="Jogler M."/>
            <person name="Boedeker C."/>
            <person name="Pinto D."/>
            <person name="Vollmers J."/>
            <person name="Rivas-Marin E."/>
            <person name="Kohn T."/>
            <person name="Peeters S.H."/>
            <person name="Heuer A."/>
            <person name="Rast P."/>
            <person name="Oberbeckmann S."/>
            <person name="Bunk B."/>
            <person name="Jeske O."/>
            <person name="Meyerdierks A."/>
            <person name="Storesund J.E."/>
            <person name="Kallscheuer N."/>
            <person name="Luecker S."/>
            <person name="Lage O.M."/>
            <person name="Pohl T."/>
            <person name="Merkel B.J."/>
            <person name="Hornburger P."/>
            <person name="Mueller R.-W."/>
            <person name="Bruemmer F."/>
            <person name="Labrenz M."/>
            <person name="Spormann A.M."/>
            <person name="Op den Camp H."/>
            <person name="Overmann J."/>
            <person name="Amann R."/>
            <person name="Jetten M.S.M."/>
            <person name="Mascher T."/>
            <person name="Medema M.H."/>
            <person name="Devos D.P."/>
            <person name="Kaster A.-K."/>
            <person name="Ovreas L."/>
            <person name="Rohde M."/>
            <person name="Galperin M.Y."/>
            <person name="Jogler C."/>
        </authorList>
    </citation>
    <scope>NUCLEOTIDE SEQUENCE [LARGE SCALE GENOMIC DNA]</scope>
    <source>
        <strain evidence="6 7">Mal52</strain>
    </source>
</reference>
<accession>A0A517ZKF2</accession>
<dbReference type="Pfam" id="PF12740">
    <property type="entry name" value="PETase"/>
    <property type="match status" value="1"/>
</dbReference>
<keyword evidence="2" id="KW-0442">Lipid degradation</keyword>
<feature type="chain" id="PRO_5022079280" evidence="4">
    <location>
        <begin position="26"/>
        <end position="384"/>
    </location>
</feature>
<dbReference type="Pfam" id="PF03403">
    <property type="entry name" value="PAF-AH_p_II"/>
    <property type="match status" value="1"/>
</dbReference>
<evidence type="ECO:0000256" key="3">
    <source>
        <dbReference type="ARBA" id="ARBA00023098"/>
    </source>
</evidence>
<feature type="signal peptide" evidence="4">
    <location>
        <begin position="1"/>
        <end position="25"/>
    </location>
</feature>
<dbReference type="KEGG" id="sdyn:Mal52_13960"/>
<evidence type="ECO:0000256" key="2">
    <source>
        <dbReference type="ARBA" id="ARBA00022963"/>
    </source>
</evidence>
<protein>
    <submittedName>
        <fullName evidence="6">Alpha/beta hydrolase family protein</fullName>
    </submittedName>
</protein>
<evidence type="ECO:0000256" key="4">
    <source>
        <dbReference type="SAM" id="SignalP"/>
    </source>
</evidence>
<keyword evidence="4" id="KW-0732">Signal</keyword>
<dbReference type="GO" id="GO:0016042">
    <property type="term" value="P:lipid catabolic process"/>
    <property type="evidence" value="ECO:0007669"/>
    <property type="project" value="UniProtKB-KW"/>
</dbReference>
<sequence length="384" mass="42564" precursor="true">MRMSLRIIAIVLGFFAISADSQCDAADPRKPGPYTVGVRTEVFVDDQRECAITGKPRTLVTEIWYPADQGSEKQPLNKFSDFWGTPAGVAAGKIVIGRFGGQFDKVEETFKNIAHRNAKIDAGSFPLLVFSHGNGGFRHQNTYQAEYLASHGYIVAAADHTGNAATTILPGQIVPYSLDTREPERRDDRPHDVSFLITHLSELSASGDHWLRDRIADGQIGAFGHSFGGFTVCRAAELDPRIKAIIPMTLTDALRDMPENNDCKIPLLLILGDTDRTVGEGGNNRSIAYFEKAADPKYLLNFKNAGHYTFTEMTQINTNWGDGIGIEKGKDGSPDLTFSDALEDQRITNEYSVAFFDTFLKDSAAARKFLDQNHYPQEVDYRRD</sequence>
<keyword evidence="1 6" id="KW-0378">Hydrolase</keyword>
<proteinExistence type="predicted"/>
<dbReference type="AlphaFoldDB" id="A0A517ZKF2"/>
<dbReference type="GO" id="GO:0003847">
    <property type="term" value="F:1-alkyl-2-acetylglycerophosphocholine esterase activity"/>
    <property type="evidence" value="ECO:0007669"/>
    <property type="project" value="TreeGrafter"/>
</dbReference>
<evidence type="ECO:0000313" key="7">
    <source>
        <dbReference type="Proteomes" id="UP000319383"/>
    </source>
</evidence>
<gene>
    <name evidence="6" type="ORF">Mal52_13960</name>
</gene>
<dbReference type="EMBL" id="CP036276">
    <property type="protein sequence ID" value="QDU42926.1"/>
    <property type="molecule type" value="Genomic_DNA"/>
</dbReference>
<evidence type="ECO:0000313" key="6">
    <source>
        <dbReference type="EMBL" id="QDU42926.1"/>
    </source>
</evidence>
<dbReference type="SUPFAM" id="SSF53474">
    <property type="entry name" value="alpha/beta-Hydrolases"/>
    <property type="match status" value="1"/>
</dbReference>
<evidence type="ECO:0000256" key="1">
    <source>
        <dbReference type="ARBA" id="ARBA00022801"/>
    </source>
</evidence>
<name>A0A517ZKF2_9PLAN</name>